<organism evidence="2 3">
    <name type="scientific">Mangrovibacterium diazotrophicum</name>
    <dbReference type="NCBI Taxonomy" id="1261403"/>
    <lineage>
        <taxon>Bacteria</taxon>
        <taxon>Pseudomonadati</taxon>
        <taxon>Bacteroidota</taxon>
        <taxon>Bacteroidia</taxon>
        <taxon>Marinilabiliales</taxon>
        <taxon>Prolixibacteraceae</taxon>
        <taxon>Mangrovibacterium</taxon>
    </lineage>
</organism>
<gene>
    <name evidence="2" type="ORF">BC643_4554</name>
</gene>
<feature type="transmembrane region" description="Helical" evidence="1">
    <location>
        <begin position="260"/>
        <end position="277"/>
    </location>
</feature>
<keyword evidence="1" id="KW-1133">Transmembrane helix</keyword>
<keyword evidence="3" id="KW-1185">Reference proteome</keyword>
<feature type="transmembrane region" description="Helical" evidence="1">
    <location>
        <begin position="12"/>
        <end position="30"/>
    </location>
</feature>
<feature type="transmembrane region" description="Helical" evidence="1">
    <location>
        <begin position="198"/>
        <end position="219"/>
    </location>
</feature>
<name>A0A419VU80_9BACT</name>
<reference evidence="2 3" key="1">
    <citation type="submission" date="2018-09" db="EMBL/GenBank/DDBJ databases">
        <title>Genomic Encyclopedia of Archaeal and Bacterial Type Strains, Phase II (KMG-II): from individual species to whole genera.</title>
        <authorList>
            <person name="Goeker M."/>
        </authorList>
    </citation>
    <scope>NUCLEOTIDE SEQUENCE [LARGE SCALE GENOMIC DNA]</scope>
    <source>
        <strain evidence="2 3">DSM 27148</strain>
    </source>
</reference>
<dbReference type="OrthoDB" id="5936019at2"/>
<dbReference type="EMBL" id="RAPN01000006">
    <property type="protein sequence ID" value="RKD85035.1"/>
    <property type="molecule type" value="Genomic_DNA"/>
</dbReference>
<dbReference type="Proteomes" id="UP000283387">
    <property type="component" value="Unassembled WGS sequence"/>
</dbReference>
<comment type="caution">
    <text evidence="2">The sequence shown here is derived from an EMBL/GenBank/DDBJ whole genome shotgun (WGS) entry which is preliminary data.</text>
</comment>
<feature type="transmembrane region" description="Helical" evidence="1">
    <location>
        <begin position="231"/>
        <end position="248"/>
    </location>
</feature>
<sequence length="390" mass="44624">MKEYKLAKGWAIFIYLLAPILVSLFAWLLILPFQNGDFLLKLGWLLIPVALAMIALMIIGVLDAYNGRLIIGKNRIISISTLSKRELKLEEIKGYTVNEQYIFVEPNSSSKKSIKISKYTGGYREILHWLSLSYPDLDVTNALEEEQEILQDESVGWTKEVREEKLAKARQRAKLLNWVGGLTTAWIFFYPTPYSYSILAAMLIPIVALAVVKLSDGLIRIDEKKGSAYPSLFYALIYPSLGIMLRVLLDFDIFDYSHVWPVSGLITLAFLFLLLINQKEFTFKKKVDYLTVSILALILFAYSFGAVIHINCYYDHSEAEHYTAKILDKRISSGKSRSYYLKLSTWGRQNEIDDVSVSKALYNRAEVGAEVNIYFRNGILDIPWFKVTDK</sequence>
<dbReference type="RefSeq" id="WP_120275661.1">
    <property type="nucleotide sequence ID" value="NZ_RAPN01000006.1"/>
</dbReference>
<protein>
    <submittedName>
        <fullName evidence="2">Uncharacterized protein</fullName>
    </submittedName>
</protein>
<keyword evidence="1" id="KW-0812">Transmembrane</keyword>
<feature type="transmembrane region" description="Helical" evidence="1">
    <location>
        <begin position="42"/>
        <end position="65"/>
    </location>
</feature>
<dbReference type="AlphaFoldDB" id="A0A419VU80"/>
<evidence type="ECO:0000313" key="3">
    <source>
        <dbReference type="Proteomes" id="UP000283387"/>
    </source>
</evidence>
<accession>A0A419VU80</accession>
<keyword evidence="1" id="KW-0472">Membrane</keyword>
<feature type="transmembrane region" description="Helical" evidence="1">
    <location>
        <begin position="289"/>
        <end position="310"/>
    </location>
</feature>
<feature type="transmembrane region" description="Helical" evidence="1">
    <location>
        <begin position="175"/>
        <end position="192"/>
    </location>
</feature>
<evidence type="ECO:0000313" key="2">
    <source>
        <dbReference type="EMBL" id="RKD85035.1"/>
    </source>
</evidence>
<proteinExistence type="predicted"/>
<evidence type="ECO:0000256" key="1">
    <source>
        <dbReference type="SAM" id="Phobius"/>
    </source>
</evidence>